<organism evidence="1">
    <name type="scientific">Escherichia coli O55:H7</name>
    <dbReference type="NCBI Taxonomy" id="244320"/>
    <lineage>
        <taxon>Bacteria</taxon>
        <taxon>Pseudomonadati</taxon>
        <taxon>Pseudomonadota</taxon>
        <taxon>Gammaproteobacteria</taxon>
        <taxon>Enterobacterales</taxon>
        <taxon>Enterobacteriaceae</taxon>
        <taxon>Escherichia</taxon>
    </lineage>
</organism>
<reference evidence="1" key="1">
    <citation type="submission" date="2016-08" db="EMBL/GenBank/DDBJ databases">
        <title>Comparative Genomic Analysis of Emerging Non-sorbitol Fermenting Shiga Toxin-producing Escherichia coli O55:H7.</title>
        <authorList>
            <person name="Schutz K."/>
            <person name="Cowley L.A."/>
            <person name="Dallman T.J."/>
        </authorList>
    </citation>
    <scope>NUCLEOTIDE SEQUENCE</scope>
    <source>
        <strain evidence="1">122262</strain>
        <plasmid evidence="1">unnamed</plasmid>
    </source>
</reference>
<accession>A0A1V0M710</accession>
<proteinExistence type="predicted"/>
<evidence type="ECO:0000313" key="1">
    <source>
        <dbReference type="EMBL" id="ARD70686.1"/>
    </source>
</evidence>
<dbReference type="EMBL" id="KX808482">
    <property type="protein sequence ID" value="ARD70686.1"/>
    <property type="molecule type" value="Genomic_DNA"/>
</dbReference>
<protein>
    <submittedName>
        <fullName evidence="1">Uncharacterized protein</fullName>
    </submittedName>
</protein>
<sequence length="78" mass="8721">MHPGSRLMETHRHFMNYVVCPRGYIGTRLATSLHNVFLGINLIQWRHVIGTVAGGSGTKLKSDNDFILTNNDLPDLTT</sequence>
<name>A0A1V0M710_ECOLX</name>
<geneLocation type="plasmid" evidence="1">
    <name>unnamed</name>
</geneLocation>
<dbReference type="AlphaFoldDB" id="A0A1V0M710"/>
<keyword evidence="1" id="KW-0614">Plasmid</keyword>